<accession>W0I2X8</accession>
<keyword evidence="4 6" id="KW-1133">Transmembrane helix</keyword>
<evidence type="ECO:0000313" key="9">
    <source>
        <dbReference type="Proteomes" id="UP000019028"/>
    </source>
</evidence>
<protein>
    <submittedName>
        <fullName evidence="8">Flp pilus assembly protein C</fullName>
    </submittedName>
</protein>
<dbReference type="PATRIC" id="fig|1239307.3.peg.4584"/>
<evidence type="ECO:0000256" key="1">
    <source>
        <dbReference type="ARBA" id="ARBA00004651"/>
    </source>
</evidence>
<keyword evidence="3 6" id="KW-0812">Transmembrane</keyword>
<evidence type="ECO:0000256" key="5">
    <source>
        <dbReference type="ARBA" id="ARBA00023136"/>
    </source>
</evidence>
<geneLocation type="plasmid" evidence="8 9">
    <name>pHS1</name>
</geneLocation>
<feature type="transmembrane region" description="Helical" evidence="6">
    <location>
        <begin position="77"/>
        <end position="94"/>
    </location>
</feature>
<dbReference type="HOGENOM" id="CLU_056917_3_0_6"/>
<evidence type="ECO:0000256" key="3">
    <source>
        <dbReference type="ARBA" id="ARBA00022692"/>
    </source>
</evidence>
<dbReference type="AlphaFoldDB" id="W0I2X8"/>
<proteinExistence type="predicted"/>
<dbReference type="GO" id="GO:0005886">
    <property type="term" value="C:plasma membrane"/>
    <property type="evidence" value="ECO:0007669"/>
    <property type="project" value="UniProtKB-SubCell"/>
</dbReference>
<keyword evidence="9" id="KW-1185">Reference proteome</keyword>
<dbReference type="EMBL" id="CP006570">
    <property type="protein sequence ID" value="AHF79107.1"/>
    <property type="molecule type" value="Genomic_DNA"/>
</dbReference>
<sequence length="280" mass="30990">MQIIFGLSLILGNTLLMLTFFERSKVTRLKDAIEQRPESASESDEKAYDYVSVIVSLSPVISFFYSIDQKVSQKIRVLLVTLFSLLALKYSAIIDITVDALAMMMGLASALIILLPGLIVKYLVSNRKKALQDALPYFVDLVAVCVQSGMTVESALKYTSLQFTPLDVNLATLITHAGKRAEVSGLEDALGSLYRAIDLIEMRMFCSCLLQSVRYGASLYEALSELAKDMREMQLLQMEEKIGKLSAKMSVPLVIFIMLPIVVLIIAPSLLRIMQNGISS</sequence>
<name>W0I2X8_9GAMM</name>
<dbReference type="Pfam" id="PF00482">
    <property type="entry name" value="T2SSF"/>
    <property type="match status" value="1"/>
</dbReference>
<evidence type="ECO:0000313" key="8">
    <source>
        <dbReference type="EMBL" id="AHF79107.1"/>
    </source>
</evidence>
<gene>
    <name evidence="8" type="primary">tadC</name>
    <name evidence="8" type="ORF">Sant_P0060</name>
</gene>
<evidence type="ECO:0000256" key="4">
    <source>
        <dbReference type="ARBA" id="ARBA00022989"/>
    </source>
</evidence>
<keyword evidence="2" id="KW-1003">Cell membrane</keyword>
<feature type="transmembrane region" description="Helical" evidence="6">
    <location>
        <begin position="100"/>
        <end position="124"/>
    </location>
</feature>
<evidence type="ECO:0000256" key="2">
    <source>
        <dbReference type="ARBA" id="ARBA00022475"/>
    </source>
</evidence>
<dbReference type="PANTHER" id="PTHR35007">
    <property type="entry name" value="INTEGRAL MEMBRANE PROTEIN-RELATED"/>
    <property type="match status" value="1"/>
</dbReference>
<evidence type="ECO:0000256" key="6">
    <source>
        <dbReference type="SAM" id="Phobius"/>
    </source>
</evidence>
<comment type="subcellular location">
    <subcellularLocation>
        <location evidence="1">Cell membrane</location>
        <topology evidence="1">Multi-pass membrane protein</topology>
    </subcellularLocation>
</comment>
<reference evidence="8 9" key="1">
    <citation type="journal article" date="2014" name="Genome Biol. Evol.">
        <title>Genome degeneration and adaptation in a nascent stage of symbiosis.</title>
        <authorList>
            <person name="Oakeson K.F."/>
            <person name="Gil R."/>
            <person name="Clayton A.L."/>
            <person name="Dunn D.M."/>
            <person name="von Niederhausern A.C."/>
            <person name="Hamil C."/>
            <person name="Aoyagi A."/>
            <person name="Duval B."/>
            <person name="Baca A."/>
            <person name="Silva F.J."/>
            <person name="Vallier A."/>
            <person name="Jackson D.G."/>
            <person name="Latorre A."/>
            <person name="Weiss R.B."/>
            <person name="Heddi A."/>
            <person name="Moya A."/>
            <person name="Dale C."/>
        </authorList>
    </citation>
    <scope>NUCLEOTIDE SEQUENCE [LARGE SCALE GENOMIC DNA]</scope>
    <source>
        <strain evidence="8 9">HS1</strain>
        <plasmid evidence="9">Plasmid pHS1</plasmid>
    </source>
</reference>
<feature type="transmembrane region" description="Helical" evidence="6">
    <location>
        <begin position="251"/>
        <end position="271"/>
    </location>
</feature>
<dbReference type="InterPro" id="IPR018076">
    <property type="entry name" value="T2SS_GspF_dom"/>
</dbReference>
<organism evidence="8 9">
    <name type="scientific">Sodalis praecaptivus</name>
    <dbReference type="NCBI Taxonomy" id="1239307"/>
    <lineage>
        <taxon>Bacteria</taxon>
        <taxon>Pseudomonadati</taxon>
        <taxon>Pseudomonadota</taxon>
        <taxon>Gammaproteobacteria</taxon>
        <taxon>Enterobacterales</taxon>
        <taxon>Bruguierivoracaceae</taxon>
        <taxon>Sodalis</taxon>
    </lineage>
</organism>
<dbReference type="KEGG" id="sod:Sant_P0060"/>
<dbReference type="PANTHER" id="PTHR35007:SF2">
    <property type="entry name" value="PILUS ASSEMBLE PROTEIN"/>
    <property type="match status" value="1"/>
</dbReference>
<evidence type="ECO:0000259" key="7">
    <source>
        <dbReference type="Pfam" id="PF00482"/>
    </source>
</evidence>
<keyword evidence="8" id="KW-0614">Plasmid</keyword>
<keyword evidence="5 6" id="KW-0472">Membrane</keyword>
<feature type="domain" description="Type II secretion system protein GspF" evidence="7">
    <location>
        <begin position="138"/>
        <end position="266"/>
    </location>
</feature>
<dbReference type="Proteomes" id="UP000019028">
    <property type="component" value="Plasmid pHS1"/>
</dbReference>